<feature type="region of interest" description="Disordered" evidence="1">
    <location>
        <begin position="1"/>
        <end position="31"/>
    </location>
</feature>
<evidence type="ECO:0000313" key="3">
    <source>
        <dbReference type="Proteomes" id="UP001295684"/>
    </source>
</evidence>
<proteinExistence type="predicted"/>
<reference evidence="2" key="1">
    <citation type="submission" date="2023-07" db="EMBL/GenBank/DDBJ databases">
        <authorList>
            <consortium name="AG Swart"/>
            <person name="Singh M."/>
            <person name="Singh A."/>
            <person name="Seah K."/>
            <person name="Emmerich C."/>
        </authorList>
    </citation>
    <scope>NUCLEOTIDE SEQUENCE</scope>
    <source>
        <strain evidence="2">DP1</strain>
    </source>
</reference>
<keyword evidence="3" id="KW-1185">Reference proteome</keyword>
<gene>
    <name evidence="2" type="ORF">ECRASSUSDP1_LOCUS21472</name>
</gene>
<feature type="compositionally biased region" description="Basic and acidic residues" evidence="1">
    <location>
        <begin position="1"/>
        <end position="21"/>
    </location>
</feature>
<evidence type="ECO:0000313" key="2">
    <source>
        <dbReference type="EMBL" id="CAI2380046.1"/>
    </source>
</evidence>
<sequence>MMTQVDHKENVKPSAPLKEDFATPISKPAPKKKAVRKSKVFDISKSYMEDYEYVDAFLLEGNVIWSLKKRDYSGKNRFLHYSQVPDCDMYHINLKNTE</sequence>
<name>A0AAD2D4Z8_EUPCR</name>
<dbReference type="Proteomes" id="UP001295684">
    <property type="component" value="Unassembled WGS sequence"/>
</dbReference>
<evidence type="ECO:0000256" key="1">
    <source>
        <dbReference type="SAM" id="MobiDB-lite"/>
    </source>
</evidence>
<accession>A0AAD2D4Z8</accession>
<dbReference type="AlphaFoldDB" id="A0AAD2D4Z8"/>
<comment type="caution">
    <text evidence="2">The sequence shown here is derived from an EMBL/GenBank/DDBJ whole genome shotgun (WGS) entry which is preliminary data.</text>
</comment>
<organism evidence="2 3">
    <name type="scientific">Euplotes crassus</name>
    <dbReference type="NCBI Taxonomy" id="5936"/>
    <lineage>
        <taxon>Eukaryota</taxon>
        <taxon>Sar</taxon>
        <taxon>Alveolata</taxon>
        <taxon>Ciliophora</taxon>
        <taxon>Intramacronucleata</taxon>
        <taxon>Spirotrichea</taxon>
        <taxon>Hypotrichia</taxon>
        <taxon>Euplotida</taxon>
        <taxon>Euplotidae</taxon>
        <taxon>Moneuplotes</taxon>
    </lineage>
</organism>
<protein>
    <submittedName>
        <fullName evidence="2">Uncharacterized protein</fullName>
    </submittedName>
</protein>
<dbReference type="EMBL" id="CAMPGE010021952">
    <property type="protein sequence ID" value="CAI2380046.1"/>
    <property type="molecule type" value="Genomic_DNA"/>
</dbReference>